<proteinExistence type="inferred from homology"/>
<accession>A0ABS0GFM7</accession>
<gene>
    <name evidence="7" type="ORF">I1A42_11560</name>
</gene>
<dbReference type="EC" id="3.1.3.48" evidence="2"/>
<evidence type="ECO:0000313" key="7">
    <source>
        <dbReference type="EMBL" id="MBF9001182.1"/>
    </source>
</evidence>
<dbReference type="CDD" id="cd16343">
    <property type="entry name" value="LMWPTP"/>
    <property type="match status" value="1"/>
</dbReference>
<evidence type="ECO:0000256" key="4">
    <source>
        <dbReference type="ARBA" id="ARBA00022912"/>
    </source>
</evidence>
<organism evidence="7 8">
    <name type="scientific">Vibrio nitrifigilis</name>
    <dbReference type="NCBI Taxonomy" id="2789781"/>
    <lineage>
        <taxon>Bacteria</taxon>
        <taxon>Pseudomonadati</taxon>
        <taxon>Pseudomonadota</taxon>
        <taxon>Gammaproteobacteria</taxon>
        <taxon>Vibrionales</taxon>
        <taxon>Vibrionaceae</taxon>
        <taxon>Vibrio</taxon>
    </lineage>
</organism>
<feature type="domain" description="Phosphotyrosine protein phosphatase I" evidence="6">
    <location>
        <begin position="3"/>
        <end position="145"/>
    </location>
</feature>
<comment type="caution">
    <text evidence="7">The sequence shown here is derived from an EMBL/GenBank/DDBJ whole genome shotgun (WGS) entry which is preliminary data.</text>
</comment>
<dbReference type="Pfam" id="PF01451">
    <property type="entry name" value="LMWPc"/>
    <property type="match status" value="1"/>
</dbReference>
<dbReference type="InterPro" id="IPR050438">
    <property type="entry name" value="LMW_PTPase"/>
</dbReference>
<dbReference type="InterPro" id="IPR023485">
    <property type="entry name" value="Ptyr_pPase"/>
</dbReference>
<protein>
    <recommendedName>
        <fullName evidence="2">protein-tyrosine-phosphatase</fullName>
        <ecNumber evidence="2">3.1.3.48</ecNumber>
    </recommendedName>
</protein>
<dbReference type="SUPFAM" id="SSF52788">
    <property type="entry name" value="Phosphotyrosine protein phosphatases I"/>
    <property type="match status" value="1"/>
</dbReference>
<reference evidence="7 8" key="1">
    <citation type="submission" date="2020-11" db="EMBL/GenBank/DDBJ databases">
        <title>Vibrio nitrifigilis sp. nov., a marine nitrogen-fixing bacterium isolated from the lagoon sediment of an islet inside an atoll.</title>
        <authorList>
            <person name="Wang L.-T."/>
            <person name="Shieh W.Y."/>
        </authorList>
    </citation>
    <scope>NUCLEOTIDE SEQUENCE [LARGE SCALE GENOMIC DNA]</scope>
    <source>
        <strain evidence="7 8">NFV-1</strain>
    </source>
</reference>
<comment type="catalytic activity">
    <reaction evidence="5">
        <text>O-phospho-L-tyrosyl-[protein] + H2O = L-tyrosyl-[protein] + phosphate</text>
        <dbReference type="Rhea" id="RHEA:10684"/>
        <dbReference type="Rhea" id="RHEA-COMP:10136"/>
        <dbReference type="Rhea" id="RHEA-COMP:20101"/>
        <dbReference type="ChEBI" id="CHEBI:15377"/>
        <dbReference type="ChEBI" id="CHEBI:43474"/>
        <dbReference type="ChEBI" id="CHEBI:46858"/>
        <dbReference type="ChEBI" id="CHEBI:61978"/>
        <dbReference type="EC" id="3.1.3.48"/>
    </reaction>
</comment>
<dbReference type="PRINTS" id="PR00719">
    <property type="entry name" value="LMWPTPASE"/>
</dbReference>
<evidence type="ECO:0000256" key="3">
    <source>
        <dbReference type="ARBA" id="ARBA00022801"/>
    </source>
</evidence>
<evidence type="ECO:0000259" key="6">
    <source>
        <dbReference type="SMART" id="SM00226"/>
    </source>
</evidence>
<dbReference type="PANTHER" id="PTHR11717:SF31">
    <property type="entry name" value="LOW MOLECULAR WEIGHT PROTEIN-TYROSINE-PHOSPHATASE ETP-RELATED"/>
    <property type="match status" value="1"/>
</dbReference>
<sequence>MFESILVVCVGNICRSPFGERYLQQLLPNKHVSSAGLGVKTSRLESKPADATAVKVADSYHVDLSKHEARQVTPEICKEVDLILVMEKKHISKLCEIAPEARGKAMLFSHWIGGKDIPDPYKKSEEFFNLSFSMIEQSSQEWAKKI</sequence>
<evidence type="ECO:0000256" key="1">
    <source>
        <dbReference type="ARBA" id="ARBA00011063"/>
    </source>
</evidence>
<dbReference type="RefSeq" id="WP_196123558.1">
    <property type="nucleotide sequence ID" value="NZ_JADPMR010000001.1"/>
</dbReference>
<evidence type="ECO:0000256" key="2">
    <source>
        <dbReference type="ARBA" id="ARBA00013064"/>
    </source>
</evidence>
<dbReference type="EMBL" id="JADPMR010000001">
    <property type="protein sequence ID" value="MBF9001182.1"/>
    <property type="molecule type" value="Genomic_DNA"/>
</dbReference>
<dbReference type="SMART" id="SM00226">
    <property type="entry name" value="LMWPc"/>
    <property type="match status" value="1"/>
</dbReference>
<keyword evidence="3" id="KW-0378">Hydrolase</keyword>
<dbReference type="Gene3D" id="3.40.50.2300">
    <property type="match status" value="1"/>
</dbReference>
<keyword evidence="8" id="KW-1185">Reference proteome</keyword>
<dbReference type="InterPro" id="IPR017867">
    <property type="entry name" value="Tyr_phospatase_low_mol_wt"/>
</dbReference>
<dbReference type="PANTHER" id="PTHR11717">
    <property type="entry name" value="LOW MOLECULAR WEIGHT PROTEIN TYROSINE PHOSPHATASE"/>
    <property type="match status" value="1"/>
</dbReference>
<evidence type="ECO:0000313" key="8">
    <source>
        <dbReference type="Proteomes" id="UP000597206"/>
    </source>
</evidence>
<evidence type="ECO:0000256" key="5">
    <source>
        <dbReference type="ARBA" id="ARBA00051722"/>
    </source>
</evidence>
<dbReference type="InterPro" id="IPR036196">
    <property type="entry name" value="Ptyr_pPase_sf"/>
</dbReference>
<keyword evidence="4" id="KW-0904">Protein phosphatase</keyword>
<comment type="similarity">
    <text evidence="1">Belongs to the low molecular weight phosphotyrosine protein phosphatase family.</text>
</comment>
<dbReference type="Proteomes" id="UP000597206">
    <property type="component" value="Unassembled WGS sequence"/>
</dbReference>
<name>A0ABS0GFM7_9VIBR</name>